<evidence type="ECO:0000259" key="3">
    <source>
        <dbReference type="PROSITE" id="PS50011"/>
    </source>
</evidence>
<dbReference type="EMBL" id="JADNRY010000238">
    <property type="protein sequence ID" value="KAF9060563.1"/>
    <property type="molecule type" value="Genomic_DNA"/>
</dbReference>
<name>A0A9P5PB08_9AGAR</name>
<protein>
    <submittedName>
        <fullName evidence="4">Kinase-like domain-containing protein</fullName>
    </submittedName>
</protein>
<dbReference type="PROSITE" id="PS00108">
    <property type="entry name" value="PROTEIN_KINASE_ST"/>
    <property type="match status" value="1"/>
</dbReference>
<dbReference type="PANTHER" id="PTHR24346">
    <property type="entry name" value="MAP/MICROTUBULE AFFINITY-REGULATING KINASE"/>
    <property type="match status" value="1"/>
</dbReference>
<dbReference type="InterPro" id="IPR000719">
    <property type="entry name" value="Prot_kinase_dom"/>
</dbReference>
<dbReference type="Gene3D" id="1.10.510.10">
    <property type="entry name" value="Transferase(Phosphotransferase) domain 1"/>
    <property type="match status" value="1"/>
</dbReference>
<dbReference type="GO" id="GO:0004674">
    <property type="term" value="F:protein serine/threonine kinase activity"/>
    <property type="evidence" value="ECO:0007669"/>
    <property type="project" value="TreeGrafter"/>
</dbReference>
<keyword evidence="4" id="KW-0808">Transferase</keyword>
<reference evidence="4" key="1">
    <citation type="submission" date="2020-11" db="EMBL/GenBank/DDBJ databases">
        <authorList>
            <consortium name="DOE Joint Genome Institute"/>
            <person name="Ahrendt S."/>
            <person name="Riley R."/>
            <person name="Andreopoulos W."/>
            <person name="Labutti K."/>
            <person name="Pangilinan J."/>
            <person name="Ruiz-Duenas F.J."/>
            <person name="Barrasa J.M."/>
            <person name="Sanchez-Garcia M."/>
            <person name="Camarero S."/>
            <person name="Miyauchi S."/>
            <person name="Serrano A."/>
            <person name="Linde D."/>
            <person name="Babiker R."/>
            <person name="Drula E."/>
            <person name="Ayuso-Fernandez I."/>
            <person name="Pacheco R."/>
            <person name="Padilla G."/>
            <person name="Ferreira P."/>
            <person name="Barriuso J."/>
            <person name="Kellner H."/>
            <person name="Castanera R."/>
            <person name="Alfaro M."/>
            <person name="Ramirez L."/>
            <person name="Pisabarro A.G."/>
            <person name="Kuo A."/>
            <person name="Tritt A."/>
            <person name="Lipzen A."/>
            <person name="He G."/>
            <person name="Yan M."/>
            <person name="Ng V."/>
            <person name="Cullen D."/>
            <person name="Martin F."/>
            <person name="Rosso M.-N."/>
            <person name="Henrissat B."/>
            <person name="Hibbett D."/>
            <person name="Martinez A.T."/>
            <person name="Grigoriev I.V."/>
        </authorList>
    </citation>
    <scope>NUCLEOTIDE SEQUENCE</scope>
    <source>
        <strain evidence="4">AH 40177</strain>
    </source>
</reference>
<proteinExistence type="predicted"/>
<dbReference type="GO" id="GO:0005737">
    <property type="term" value="C:cytoplasm"/>
    <property type="evidence" value="ECO:0007669"/>
    <property type="project" value="TreeGrafter"/>
</dbReference>
<dbReference type="InterPro" id="IPR011009">
    <property type="entry name" value="Kinase-like_dom_sf"/>
</dbReference>
<feature type="non-terminal residue" evidence="4">
    <location>
        <position position="1"/>
    </location>
</feature>
<accession>A0A9P5PB08</accession>
<keyword evidence="2" id="KW-0067">ATP-binding</keyword>
<keyword evidence="1" id="KW-0547">Nucleotide-binding</keyword>
<gene>
    <name evidence="4" type="ORF">BDP27DRAFT_1178790</name>
</gene>
<evidence type="ECO:0000256" key="1">
    <source>
        <dbReference type="ARBA" id="ARBA00022741"/>
    </source>
</evidence>
<dbReference type="PROSITE" id="PS50011">
    <property type="entry name" value="PROTEIN_KINASE_DOM"/>
    <property type="match status" value="1"/>
</dbReference>
<dbReference type="OrthoDB" id="4062651at2759"/>
<evidence type="ECO:0000256" key="2">
    <source>
        <dbReference type="ARBA" id="ARBA00022840"/>
    </source>
</evidence>
<dbReference type="PANTHER" id="PTHR24346:SF30">
    <property type="entry name" value="MATERNAL EMBRYONIC LEUCINE ZIPPER KINASE"/>
    <property type="match status" value="1"/>
</dbReference>
<keyword evidence="5" id="KW-1185">Reference proteome</keyword>
<comment type="caution">
    <text evidence="4">The sequence shown here is derived from an EMBL/GenBank/DDBJ whole genome shotgun (WGS) entry which is preliminary data.</text>
</comment>
<dbReference type="GO" id="GO:0035556">
    <property type="term" value="P:intracellular signal transduction"/>
    <property type="evidence" value="ECO:0007669"/>
    <property type="project" value="TreeGrafter"/>
</dbReference>
<organism evidence="4 5">
    <name type="scientific">Rhodocollybia butyracea</name>
    <dbReference type="NCBI Taxonomy" id="206335"/>
    <lineage>
        <taxon>Eukaryota</taxon>
        <taxon>Fungi</taxon>
        <taxon>Dikarya</taxon>
        <taxon>Basidiomycota</taxon>
        <taxon>Agaricomycotina</taxon>
        <taxon>Agaricomycetes</taxon>
        <taxon>Agaricomycetidae</taxon>
        <taxon>Agaricales</taxon>
        <taxon>Marasmiineae</taxon>
        <taxon>Omphalotaceae</taxon>
        <taxon>Rhodocollybia</taxon>
    </lineage>
</organism>
<feature type="domain" description="Protein kinase" evidence="3">
    <location>
        <begin position="1"/>
        <end position="97"/>
    </location>
</feature>
<dbReference type="SUPFAM" id="SSF56112">
    <property type="entry name" value="Protein kinase-like (PK-like)"/>
    <property type="match status" value="1"/>
</dbReference>
<dbReference type="Pfam" id="PF00069">
    <property type="entry name" value="Pkinase"/>
    <property type="match status" value="1"/>
</dbReference>
<dbReference type="AlphaFoldDB" id="A0A9P5PB08"/>
<dbReference type="GO" id="GO:0005524">
    <property type="term" value="F:ATP binding"/>
    <property type="evidence" value="ECO:0007669"/>
    <property type="project" value="UniProtKB-KW"/>
</dbReference>
<evidence type="ECO:0000313" key="4">
    <source>
        <dbReference type="EMBL" id="KAF9060563.1"/>
    </source>
</evidence>
<keyword evidence="4" id="KW-0418">Kinase</keyword>
<dbReference type="Proteomes" id="UP000772434">
    <property type="component" value="Unassembled WGS sequence"/>
</dbReference>
<sequence length="97" mass="10791">LSLDLASGLCFLHRHLVAHLDIKPDNLVLATDHPDSLMFFATQPVLKIIDFNLAARVACEDELLTLFQGTEGYMAPEVCRGEPFLPFKADLFSCSRV</sequence>
<dbReference type="InterPro" id="IPR008271">
    <property type="entry name" value="Ser/Thr_kinase_AS"/>
</dbReference>
<feature type="non-terminal residue" evidence="4">
    <location>
        <position position="97"/>
    </location>
</feature>
<evidence type="ECO:0000313" key="5">
    <source>
        <dbReference type="Proteomes" id="UP000772434"/>
    </source>
</evidence>